<dbReference type="EMBL" id="CAEKKB010000008">
    <property type="protein sequence ID" value="CAB4319771.1"/>
    <property type="molecule type" value="Genomic_DNA"/>
</dbReference>
<dbReference type="AlphaFoldDB" id="A0A6J5Y2X3"/>
<dbReference type="SUPFAM" id="SSF53098">
    <property type="entry name" value="Ribonuclease H-like"/>
    <property type="match status" value="1"/>
</dbReference>
<evidence type="ECO:0000313" key="2">
    <source>
        <dbReference type="EMBL" id="CAB4319771.1"/>
    </source>
</evidence>
<sequence>MGLQIVVEMKISSLEAYGNSMLVINQLLTHDEVRMDDLIPYHQMAAQLLERFDFVTLEHVPRKDNQMAYALANLPATLALTKDEAVNLPVCQRWVVPLTLRASQEGVNVISVLSIDVDDWRQPLIDYLEHGKLPNDSRHRSEMLGRRRCIQSNGGGSLRYLWSSSIRAKATFPNKKDELLLADDGQELLGLCEEMPSMSILCQLYTSAAGAATSYNYFMAI</sequence>
<evidence type="ECO:0000259" key="1">
    <source>
        <dbReference type="Pfam" id="PF13456"/>
    </source>
</evidence>
<keyword evidence="3" id="KW-1185">Reference proteome</keyword>
<dbReference type="Gene3D" id="3.30.420.10">
    <property type="entry name" value="Ribonuclease H-like superfamily/Ribonuclease H"/>
    <property type="match status" value="1"/>
</dbReference>
<evidence type="ECO:0000313" key="3">
    <source>
        <dbReference type="Proteomes" id="UP000507245"/>
    </source>
</evidence>
<dbReference type="GO" id="GO:0003676">
    <property type="term" value="F:nucleic acid binding"/>
    <property type="evidence" value="ECO:0007669"/>
    <property type="project" value="InterPro"/>
</dbReference>
<accession>A0A6J5Y2X3</accession>
<dbReference type="Pfam" id="PF13456">
    <property type="entry name" value="RVT_3"/>
    <property type="match status" value="1"/>
</dbReference>
<dbReference type="GO" id="GO:0004523">
    <property type="term" value="F:RNA-DNA hybrid ribonuclease activity"/>
    <property type="evidence" value="ECO:0007669"/>
    <property type="project" value="InterPro"/>
</dbReference>
<dbReference type="InterPro" id="IPR002156">
    <property type="entry name" value="RNaseH_domain"/>
</dbReference>
<reference evidence="3" key="1">
    <citation type="journal article" date="2020" name="Genome Biol.">
        <title>Gamete binning: chromosome-level and haplotype-resolved genome assembly enabled by high-throughput single-cell sequencing of gamete genomes.</title>
        <authorList>
            <person name="Campoy J.A."/>
            <person name="Sun H."/>
            <person name="Goel M."/>
            <person name="Jiao W.-B."/>
            <person name="Folz-Donahue K."/>
            <person name="Wang N."/>
            <person name="Rubio M."/>
            <person name="Liu C."/>
            <person name="Kukat C."/>
            <person name="Ruiz D."/>
            <person name="Huettel B."/>
            <person name="Schneeberger K."/>
        </authorList>
    </citation>
    <scope>NUCLEOTIDE SEQUENCE [LARGE SCALE GENOMIC DNA]</scope>
    <source>
        <strain evidence="3">cv. Rojo Pasion</strain>
    </source>
</reference>
<dbReference type="InterPro" id="IPR036397">
    <property type="entry name" value="RNaseH_sf"/>
</dbReference>
<dbReference type="InterPro" id="IPR012337">
    <property type="entry name" value="RNaseH-like_sf"/>
</dbReference>
<gene>
    <name evidence="2" type="ORF">ORAREDHAP_LOCUS47396</name>
</gene>
<organism evidence="2 3">
    <name type="scientific">Prunus armeniaca</name>
    <name type="common">Apricot</name>
    <name type="synonym">Armeniaca vulgaris</name>
    <dbReference type="NCBI Taxonomy" id="36596"/>
    <lineage>
        <taxon>Eukaryota</taxon>
        <taxon>Viridiplantae</taxon>
        <taxon>Streptophyta</taxon>
        <taxon>Embryophyta</taxon>
        <taxon>Tracheophyta</taxon>
        <taxon>Spermatophyta</taxon>
        <taxon>Magnoliopsida</taxon>
        <taxon>eudicotyledons</taxon>
        <taxon>Gunneridae</taxon>
        <taxon>Pentapetalae</taxon>
        <taxon>rosids</taxon>
        <taxon>fabids</taxon>
        <taxon>Rosales</taxon>
        <taxon>Rosaceae</taxon>
        <taxon>Amygdaloideae</taxon>
        <taxon>Amygdaleae</taxon>
        <taxon>Prunus</taxon>
    </lineage>
</organism>
<dbReference type="PANTHER" id="PTHR48475">
    <property type="entry name" value="RIBONUCLEASE H"/>
    <property type="match status" value="1"/>
</dbReference>
<dbReference type="OrthoDB" id="1741609at2759"/>
<proteinExistence type="predicted"/>
<feature type="domain" description="RNase H type-1" evidence="1">
    <location>
        <begin position="1"/>
        <end position="73"/>
    </location>
</feature>
<name>A0A6J5Y2X3_PRUAR</name>
<dbReference type="PANTHER" id="PTHR48475:SF1">
    <property type="entry name" value="RNASE H TYPE-1 DOMAIN-CONTAINING PROTEIN"/>
    <property type="match status" value="1"/>
</dbReference>
<dbReference type="Proteomes" id="UP000507245">
    <property type="component" value="Unassembled WGS sequence"/>
</dbReference>
<protein>
    <recommendedName>
        <fullName evidence="1">RNase H type-1 domain-containing protein</fullName>
    </recommendedName>
</protein>